<gene>
    <name evidence="3" type="ORF">GCM10011369_33100</name>
</gene>
<proteinExistence type="predicted"/>
<dbReference type="Gene3D" id="3.90.550.10">
    <property type="entry name" value="Spore Coat Polysaccharide Biosynthesis Protein SpsA, Chain A"/>
    <property type="match status" value="1"/>
</dbReference>
<dbReference type="AlphaFoldDB" id="A0A8J2U9V0"/>
<comment type="caution">
    <text evidence="3">The sequence shown here is derived from an EMBL/GenBank/DDBJ whole genome shotgun (WGS) entry which is preliminary data.</text>
</comment>
<dbReference type="RefSeq" id="WP_087507316.1">
    <property type="nucleotide sequence ID" value="NZ_BMDX01000024.1"/>
</dbReference>
<reference evidence="4" key="1">
    <citation type="journal article" date="2019" name="Int. J. Syst. Evol. Microbiol.">
        <title>The Global Catalogue of Microorganisms (GCM) 10K type strain sequencing project: providing services to taxonomists for standard genome sequencing and annotation.</title>
        <authorList>
            <consortium name="The Broad Institute Genomics Platform"/>
            <consortium name="The Broad Institute Genome Sequencing Center for Infectious Disease"/>
            <person name="Wu L."/>
            <person name="Ma J."/>
        </authorList>
    </citation>
    <scope>NUCLEOTIDE SEQUENCE [LARGE SCALE GENOMIC DNA]</scope>
    <source>
        <strain evidence="4">CGMCC 1.10130</strain>
    </source>
</reference>
<evidence type="ECO:0000313" key="4">
    <source>
        <dbReference type="Proteomes" id="UP000619743"/>
    </source>
</evidence>
<organism evidence="3 4">
    <name type="scientific">Neiella marina</name>
    <dbReference type="NCBI Taxonomy" id="508461"/>
    <lineage>
        <taxon>Bacteria</taxon>
        <taxon>Pseudomonadati</taxon>
        <taxon>Pseudomonadota</taxon>
        <taxon>Gammaproteobacteria</taxon>
        <taxon>Alteromonadales</taxon>
        <taxon>Echinimonadaceae</taxon>
        <taxon>Neiella</taxon>
    </lineage>
</organism>
<dbReference type="GO" id="GO:0016779">
    <property type="term" value="F:nucleotidyltransferase activity"/>
    <property type="evidence" value="ECO:0007669"/>
    <property type="project" value="UniProtKB-ARBA"/>
</dbReference>
<name>A0A8J2U9V0_9GAMM</name>
<evidence type="ECO:0000256" key="1">
    <source>
        <dbReference type="ARBA" id="ARBA00022842"/>
    </source>
</evidence>
<dbReference type="InterPro" id="IPR025877">
    <property type="entry name" value="MobA-like_NTP_Trfase"/>
</dbReference>
<dbReference type="PANTHER" id="PTHR43777:SF1">
    <property type="entry name" value="MOLYBDENUM COFACTOR CYTIDYLYLTRANSFERASE"/>
    <property type="match status" value="1"/>
</dbReference>
<evidence type="ECO:0000313" key="3">
    <source>
        <dbReference type="EMBL" id="GGA88338.1"/>
    </source>
</evidence>
<dbReference type="OrthoDB" id="285216at2"/>
<dbReference type="PANTHER" id="PTHR43777">
    <property type="entry name" value="MOLYBDENUM COFACTOR CYTIDYLYLTRANSFERASE"/>
    <property type="match status" value="1"/>
</dbReference>
<dbReference type="Proteomes" id="UP000619743">
    <property type="component" value="Unassembled WGS sequence"/>
</dbReference>
<dbReference type="CDD" id="cd04182">
    <property type="entry name" value="GT_2_like_f"/>
    <property type="match status" value="1"/>
</dbReference>
<dbReference type="EMBL" id="BMDX01000024">
    <property type="protein sequence ID" value="GGA88338.1"/>
    <property type="molecule type" value="Genomic_DNA"/>
</dbReference>
<keyword evidence="4" id="KW-1185">Reference proteome</keyword>
<dbReference type="InterPro" id="IPR029044">
    <property type="entry name" value="Nucleotide-diphossugar_trans"/>
</dbReference>
<keyword evidence="1" id="KW-0460">Magnesium</keyword>
<dbReference type="Pfam" id="PF12804">
    <property type="entry name" value="NTP_transf_3"/>
    <property type="match status" value="1"/>
</dbReference>
<sequence>MTLQAAILAAGQSQRFGEANKLLAPLGDSFVLQRSVDTVSSVLPRQQIRLILGHQAAALVARFPTLSHGHNLSYQEGLASSLRCAVKQAEQSLSCQALLVLLADQVLLNTDDLSHLIQVWRQQPNDIICADYGERRGVPAVFPRSVWPQLNELKGDQGGKALLRSSDVVTVAMANAAFDIDTPDDLKRAQDRLLTQE</sequence>
<feature type="domain" description="MobA-like NTP transferase" evidence="2">
    <location>
        <begin position="5"/>
        <end position="166"/>
    </location>
</feature>
<accession>A0A8J2U9V0</accession>
<evidence type="ECO:0000259" key="2">
    <source>
        <dbReference type="Pfam" id="PF12804"/>
    </source>
</evidence>
<protein>
    <submittedName>
        <fullName evidence="3">Xanthine dehydrogenase accessory protein PucB</fullName>
    </submittedName>
</protein>
<dbReference type="SUPFAM" id="SSF53448">
    <property type="entry name" value="Nucleotide-diphospho-sugar transferases"/>
    <property type="match status" value="1"/>
</dbReference>